<proteinExistence type="predicted"/>
<feature type="compositionally biased region" description="Pro residues" evidence="1">
    <location>
        <begin position="41"/>
        <end position="62"/>
    </location>
</feature>
<sequence>MTDDKNSVTAPEGFQLGGFFGRDGDEINLLGAIWTRIAADTPPPPTDPPAPAPAPAPAPEPAPSEEVPAVTEAPAPAPAEAPAPTATEAPAPAAPAISVEDSVQLSESFGGPHGTEFSDESAATSGQKVASITIRAGERVDGVALEVTEPKATTFSHGGTGGTENKLTLAADEYITSMEAHWGKKNDHTRIFYLSFGTSAGNTVSGGSITDDKNSVTAPEGFQLGGFFGRDGDEIDSLAAPTPAPVPEEAPGTVKPAGSGSVASGGTTTKVKRASQLSESFGGPHGNQFSDQPAATSGQTITSLTVRGAERIDGLTLEVSAPTAQTFTHGGTGGDPYTLTLGEGEHITSMEAHWGQKDGHTRTFYLNFGTSAGNSVSAGSQTDEKASITAPEGYQLGGFFGRDGDEIDLLGVVWTSIEVVGEPAAAAVSADEDIVLSETFGGPHGIAFSDINSIKFGQTVSSITIRSAERVDAVTLQVAAPAEVTMNHGGKGSEDKTLTLGPGEYITSMEANWGKKNDHTRVFYVSFTTSAGNTISGGSPTDDKGTVTAPEGFQLSGFHGRAEDEVDQLGVIWTRISAKNIELTDSAGNGNGTSIRNWVGPTVGAASETACYRKTVAFDSNNICPLGYGKDDDDCITQCPMAYPVSCALECIPQNDDCALDVLSKIGSVVAVALNAATGGVFVAYQADVVLIDLPVAVCVCLNLPVPKGAVFADTVLTIVEGIVKQAITNGDEIISTGANVLNLLTGSGAVNSSATTVDELQELIDKNSSCGWQLKSLTDRVVFAVNDVRNKTPNAAADDVRVIVYKSATVLNDIPTVTNNCMGELLATKTLTASFETRDMLRKTFGVIVDQLIETGTTDMGKDVDNDEYMLKVANMGLVVLSTIDPTGIAYMGSQFVQPICGPTAYLGEIDDGTLHDALGLTTVDEAFEGSHGSWTKVGDGVVHIVFESVDTKDVTVVIHSGGDKYAEVDVGAGDVVTWDATIPELQDKRTCTWIDGGPEFWVFLALEVIASAARVVAIVGINAAVITLRPSTLSPHLSLSKLLPMALRIAFRALAVFVLGASSDDSVQLSKTYGGPHGTPSSDQASVAAGQTVSSLTLRSGDRVDGLTLVISKPTSMTFTHGGSGGSDQTLVLAANEYITSMEVHWGEKSGHTRVFYLKFLTSAGNSLAGGSTTDSSATVTAPPGFQLGGFVGQDGDEVDLLGAIWTRVDAAGPGTVAPGGAGSGSSSMSEDVGQSEDGQTQEAPDASVSGSGEQHVKPSKIAGIELSDVFGGPHGGYEPSTSSGQTVNSTTVRGADRVDGVSLTISAPTPLSFKHGGNGGSDKTLALAEGEYITSMEAHWGQHNAHTRVFYLKFTTNKGNSVSNGKPTDEQGVVTAPDGYQLTIWTSIKVVEATATEAPEVVDEDIQLSALYGGPHGNAFSDINTLVLEQTIGGVTIRSDKRVDAVSLHVTDPAEVYMVHGGTGGSDKTLILTAGEYINSIEAHWDKKNDHTRVFYLNLGTNMGNSLSGGTQTDNKATATAPTGYQLGGFYGRAGDEVDQIGAIWTRIRAKGVSLTDDMGSDITSGSGSGFVTYTTSIRNWVGPTIGTPTDKACYRKTEGFDSHNICPLGYGKNSEDCITYCPMAYPVTCGDECLPQGGNCLLDTLKKIFSVIAVALNAATDGVFGEILTTFKEVALVINCATNMVKVIKALLKYLTIIGESGANTHEALIDAAYQSNAVVVDLPVAVCTCLGIPVPAGAKYASTVLSIVENVVKEVVTNGDEITSDAQSFMSFLKQNVTADTAEASVDNLQELLDSNTTCGWELKRLTDRVVSTVSDLRNATNAAVDDIRVTVSKSNLVLYDIPRVTNNCMGELLHNKTQQAAFETRDLIRKTFGVIIDQLVETGKTDTGKDVSSDDYMLNIADMGLSVLSTFDPTGLAYMASQFIQPTCGPTSFIGEIDDGTLYEALGLVTHGDAFEGSYGTWTKSGDGVVNLIFESTDTKDVTVVVHSGGDQYAKVDVGSGDTVSWNCTIPELEDRTMYLDRWRPGILGLPGTGGGSLLMWIPRSTEGGHIKMHVRINPS</sequence>
<dbReference type="CDD" id="cd09615">
    <property type="entry name" value="Jacalin_EEP"/>
    <property type="match status" value="4"/>
</dbReference>
<evidence type="ECO:0000259" key="2">
    <source>
        <dbReference type="PROSITE" id="PS51752"/>
    </source>
</evidence>
<feature type="domain" description="Jacalin-type lectin" evidence="2">
    <location>
        <begin position="103"/>
        <end position="244"/>
    </location>
</feature>
<reference evidence="3 4" key="1">
    <citation type="journal article" date="2006" name="Science">
        <title>Phytophthora genome sequences uncover evolutionary origins and mechanisms of pathogenesis.</title>
        <authorList>
            <person name="Tyler B.M."/>
            <person name="Tripathy S."/>
            <person name="Zhang X."/>
            <person name="Dehal P."/>
            <person name="Jiang R.H."/>
            <person name="Aerts A."/>
            <person name="Arredondo F.D."/>
            <person name="Baxter L."/>
            <person name="Bensasson D."/>
            <person name="Beynon J.L."/>
            <person name="Chapman J."/>
            <person name="Damasceno C.M."/>
            <person name="Dorrance A.E."/>
            <person name="Dou D."/>
            <person name="Dickerman A.W."/>
            <person name="Dubchak I.L."/>
            <person name="Garbelotto M."/>
            <person name="Gijzen M."/>
            <person name="Gordon S.G."/>
            <person name="Govers F."/>
            <person name="Grunwald N.J."/>
            <person name="Huang W."/>
            <person name="Ivors K.L."/>
            <person name="Jones R.W."/>
            <person name="Kamoun S."/>
            <person name="Krampis K."/>
            <person name="Lamour K.H."/>
            <person name="Lee M.K."/>
            <person name="McDonald W.H."/>
            <person name="Medina M."/>
            <person name="Meijer H.J."/>
            <person name="Nordberg E.K."/>
            <person name="Maclean D.J."/>
            <person name="Ospina-Giraldo M.D."/>
            <person name="Morris P.F."/>
            <person name="Phuntumart V."/>
            <person name="Putnam N.H."/>
            <person name="Rash S."/>
            <person name="Rose J.K."/>
            <person name="Sakihama Y."/>
            <person name="Salamov A.A."/>
            <person name="Savidor A."/>
            <person name="Scheuring C.F."/>
            <person name="Smith B.M."/>
            <person name="Sobral B.W."/>
            <person name="Terry A."/>
            <person name="Torto-Alalibo T.A."/>
            <person name="Win J."/>
            <person name="Xu Z."/>
            <person name="Zhang H."/>
            <person name="Grigoriev I.V."/>
            <person name="Rokhsar D.S."/>
            <person name="Boore J.L."/>
        </authorList>
    </citation>
    <scope>NUCLEOTIDE SEQUENCE [LARGE SCALE GENOMIC DNA]</scope>
    <source>
        <strain evidence="3 4">P6497</strain>
    </source>
</reference>
<feature type="domain" description="Jacalin-type lectin" evidence="2">
    <location>
        <begin position="275"/>
        <end position="416"/>
    </location>
</feature>
<dbReference type="Proteomes" id="UP000002640">
    <property type="component" value="Unassembled WGS sequence"/>
</dbReference>
<feature type="region of interest" description="Disordered" evidence="1">
    <location>
        <begin position="1215"/>
        <end position="1291"/>
    </location>
</feature>
<feature type="compositionally biased region" description="Low complexity" evidence="1">
    <location>
        <begin position="249"/>
        <end position="269"/>
    </location>
</feature>
<name>G4ZKG8_PHYSP</name>
<feature type="region of interest" description="Disordered" evidence="1">
    <location>
        <begin position="232"/>
        <end position="298"/>
    </location>
</feature>
<dbReference type="InterPro" id="IPR036404">
    <property type="entry name" value="Jacalin-like_lectin_dom_sf"/>
</dbReference>
<dbReference type="InterPro" id="IPR001229">
    <property type="entry name" value="Jacalin-like_lectin_dom"/>
</dbReference>
<feature type="domain" description="Jacalin-type lectin" evidence="2">
    <location>
        <begin position="434"/>
        <end position="575"/>
    </location>
</feature>
<feature type="region of interest" description="Disordered" evidence="1">
    <location>
        <begin position="38"/>
        <end position="126"/>
    </location>
</feature>
<dbReference type="GeneID" id="20639464"/>
<dbReference type="KEGG" id="psoj:PHYSODRAFT_263115"/>
<dbReference type="STRING" id="1094619.G4ZKG8"/>
<dbReference type="PROSITE" id="PS51752">
    <property type="entry name" value="JACALIN_LECTIN"/>
    <property type="match status" value="6"/>
</dbReference>
<feature type="domain" description="Jacalin-type lectin" evidence="2">
    <location>
        <begin position="1409"/>
        <end position="1550"/>
    </location>
</feature>
<feature type="domain" description="Jacalin-type lectin" evidence="2">
    <location>
        <begin position="1069"/>
        <end position="1210"/>
    </location>
</feature>
<dbReference type="RefSeq" id="XP_009529659.1">
    <property type="nucleotide sequence ID" value="XM_009531364.1"/>
</dbReference>
<dbReference type="EMBL" id="JH159155">
    <property type="protein sequence ID" value="EGZ15910.1"/>
    <property type="molecule type" value="Genomic_DNA"/>
</dbReference>
<evidence type="ECO:0000313" key="3">
    <source>
        <dbReference type="EMBL" id="EGZ15910.1"/>
    </source>
</evidence>
<dbReference type="SMART" id="SM00915">
    <property type="entry name" value="Jacalin"/>
    <property type="match status" value="5"/>
</dbReference>
<dbReference type="SMR" id="G4ZKG8"/>
<dbReference type="Pfam" id="PF01419">
    <property type="entry name" value="Jacalin"/>
    <property type="match status" value="6"/>
</dbReference>
<protein>
    <recommendedName>
        <fullName evidence="2">Jacalin-type lectin domain-containing protein</fullName>
    </recommendedName>
</protein>
<dbReference type="Gene3D" id="2.100.10.30">
    <property type="entry name" value="Jacalin-like lectin domain"/>
    <property type="match status" value="6"/>
</dbReference>
<dbReference type="InParanoid" id="G4ZKG8"/>
<dbReference type="PANTHER" id="PTHR46506">
    <property type="entry name" value="OS05G0143600 PROTEIN"/>
    <property type="match status" value="1"/>
</dbReference>
<feature type="compositionally biased region" description="Low complexity" evidence="1">
    <location>
        <begin position="82"/>
        <end position="96"/>
    </location>
</feature>
<keyword evidence="4" id="KW-1185">Reference proteome</keyword>
<dbReference type="SUPFAM" id="SSF51101">
    <property type="entry name" value="Mannose-binding lectins"/>
    <property type="match status" value="6"/>
</dbReference>
<feature type="compositionally biased region" description="Polar residues" evidence="1">
    <location>
        <begin position="1282"/>
        <end position="1291"/>
    </location>
</feature>
<feature type="region of interest" description="Disordered" evidence="1">
    <location>
        <begin position="1"/>
        <end position="22"/>
    </location>
</feature>
<gene>
    <name evidence="3" type="ORF">PHYSODRAFT_263115</name>
</gene>
<feature type="compositionally biased region" description="Polar residues" evidence="1">
    <location>
        <begin position="1239"/>
        <end position="1255"/>
    </location>
</feature>
<evidence type="ECO:0000256" key="1">
    <source>
        <dbReference type="SAM" id="MobiDB-lite"/>
    </source>
</evidence>
<feature type="compositionally biased region" description="Low complexity" evidence="1">
    <location>
        <begin position="64"/>
        <end position="74"/>
    </location>
</feature>
<feature type="compositionally biased region" description="Polar residues" evidence="1">
    <location>
        <begin position="287"/>
        <end position="298"/>
    </location>
</feature>
<organism evidence="3 4">
    <name type="scientific">Phytophthora sojae (strain P6497)</name>
    <name type="common">Soybean stem and root rot agent</name>
    <name type="synonym">Phytophthora megasperma f. sp. glycines</name>
    <dbReference type="NCBI Taxonomy" id="1094619"/>
    <lineage>
        <taxon>Eukaryota</taxon>
        <taxon>Sar</taxon>
        <taxon>Stramenopiles</taxon>
        <taxon>Oomycota</taxon>
        <taxon>Peronosporomycetes</taxon>
        <taxon>Peronosporales</taxon>
        <taxon>Peronosporaceae</taxon>
        <taxon>Phytophthora</taxon>
    </lineage>
</organism>
<feature type="domain" description="Jacalin-type lectin" evidence="2">
    <location>
        <begin position="1"/>
        <end position="36"/>
    </location>
</feature>
<evidence type="ECO:0000313" key="4">
    <source>
        <dbReference type="Proteomes" id="UP000002640"/>
    </source>
</evidence>
<accession>G4ZKG8</accession>